<proteinExistence type="predicted"/>
<keyword evidence="2" id="KW-1185">Reference proteome</keyword>
<dbReference type="Proteomes" id="UP001162483">
    <property type="component" value="Unassembled WGS sequence"/>
</dbReference>
<gene>
    <name evidence="1" type="ORF">SPARVUS_LOCUS1296765</name>
</gene>
<comment type="caution">
    <text evidence="1">The sequence shown here is derived from an EMBL/GenBank/DDBJ whole genome shotgun (WGS) entry which is preliminary data.</text>
</comment>
<organism evidence="1 2">
    <name type="scientific">Staurois parvus</name>
    <dbReference type="NCBI Taxonomy" id="386267"/>
    <lineage>
        <taxon>Eukaryota</taxon>
        <taxon>Metazoa</taxon>
        <taxon>Chordata</taxon>
        <taxon>Craniata</taxon>
        <taxon>Vertebrata</taxon>
        <taxon>Euteleostomi</taxon>
        <taxon>Amphibia</taxon>
        <taxon>Batrachia</taxon>
        <taxon>Anura</taxon>
        <taxon>Neobatrachia</taxon>
        <taxon>Ranoidea</taxon>
        <taxon>Ranidae</taxon>
        <taxon>Staurois</taxon>
    </lineage>
</organism>
<dbReference type="EMBL" id="CATNWA010000711">
    <property type="protein sequence ID" value="CAI9537830.1"/>
    <property type="molecule type" value="Genomic_DNA"/>
</dbReference>
<protein>
    <submittedName>
        <fullName evidence="1">Uncharacterized protein</fullName>
    </submittedName>
</protein>
<sequence>NVSASYGANIERPVRYFHRRRAEYRAGRSALQRDLMERTADLWGGGERVSELDRYPLLLLCSLILPVPLSSGALSSRLL</sequence>
<evidence type="ECO:0000313" key="2">
    <source>
        <dbReference type="Proteomes" id="UP001162483"/>
    </source>
</evidence>
<name>A0ABN9ASM4_9NEOB</name>
<evidence type="ECO:0000313" key="1">
    <source>
        <dbReference type="EMBL" id="CAI9537830.1"/>
    </source>
</evidence>
<accession>A0ABN9ASM4</accession>
<feature type="non-terminal residue" evidence="1">
    <location>
        <position position="1"/>
    </location>
</feature>
<reference evidence="1" key="1">
    <citation type="submission" date="2023-05" db="EMBL/GenBank/DDBJ databases">
        <authorList>
            <person name="Stuckert A."/>
        </authorList>
    </citation>
    <scope>NUCLEOTIDE SEQUENCE</scope>
</reference>